<dbReference type="GO" id="GO:0004252">
    <property type="term" value="F:serine-type endopeptidase activity"/>
    <property type="evidence" value="ECO:0007669"/>
    <property type="project" value="InterPro"/>
</dbReference>
<sequence length="220" mass="24997">MDSQNRNEDHIESRAEQLAGANGKAPEKGGRASKEIVEWIKALAIAIILVFIIRQFLFSPFIVEGPSMQPNFETGERLIVNKILYNIREPKHGEVVVFHVPDQGRDFIKRVIALPGQTIRVDGDDVFVNDTKIEEPYIKEAIEKAHAEGRLYNENKSPTSNYPNDKNSEITVPKGYIFAMGDHRDNSQDSRDIGFVSEKELIGRADFIFWPMSKVSFIKH</sequence>
<feature type="region of interest" description="Disordered" evidence="8">
    <location>
        <begin position="1"/>
        <end position="29"/>
    </location>
</feature>
<dbReference type="CDD" id="cd06530">
    <property type="entry name" value="S26_SPase_I"/>
    <property type="match status" value="1"/>
</dbReference>
<keyword evidence="7" id="KW-0812">Transmembrane</keyword>
<dbReference type="GO" id="GO:0009003">
    <property type="term" value="F:signal peptidase activity"/>
    <property type="evidence" value="ECO:0007669"/>
    <property type="project" value="UniProtKB-EC"/>
</dbReference>
<feature type="active site" evidence="6">
    <location>
        <position position="67"/>
    </location>
</feature>
<dbReference type="InterPro" id="IPR000223">
    <property type="entry name" value="Pept_S26A_signal_pept_1"/>
</dbReference>
<evidence type="ECO:0000256" key="6">
    <source>
        <dbReference type="PIRSR" id="PIRSR600223-1"/>
    </source>
</evidence>
<name>A0A917HIU9_9BACL</name>
<dbReference type="Proteomes" id="UP000600247">
    <property type="component" value="Unassembled WGS sequence"/>
</dbReference>
<comment type="similarity">
    <text evidence="3 7">Belongs to the peptidase S26 family.</text>
</comment>
<feature type="compositionally biased region" description="Basic and acidic residues" evidence="8">
    <location>
        <begin position="1"/>
        <end position="15"/>
    </location>
</feature>
<feature type="domain" description="Peptidase S26" evidence="9">
    <location>
        <begin position="37"/>
        <end position="210"/>
    </location>
</feature>
<evidence type="ECO:0000259" key="9">
    <source>
        <dbReference type="Pfam" id="PF10502"/>
    </source>
</evidence>
<evidence type="ECO:0000313" key="10">
    <source>
        <dbReference type="EMBL" id="GGG80970.1"/>
    </source>
</evidence>
<evidence type="ECO:0000256" key="2">
    <source>
        <dbReference type="ARBA" id="ARBA00004401"/>
    </source>
</evidence>
<dbReference type="Pfam" id="PF10502">
    <property type="entry name" value="Peptidase_S26"/>
    <property type="match status" value="1"/>
</dbReference>
<keyword evidence="11" id="KW-1185">Reference proteome</keyword>
<dbReference type="Gene3D" id="2.10.109.10">
    <property type="entry name" value="Umud Fragment, subunit A"/>
    <property type="match status" value="1"/>
</dbReference>
<evidence type="ECO:0000256" key="5">
    <source>
        <dbReference type="ARBA" id="ARBA00022801"/>
    </source>
</evidence>
<keyword evidence="7" id="KW-1133">Transmembrane helix</keyword>
<organism evidence="10 11">
    <name type="scientific">Paenibacillus radicis</name>
    <name type="common">ex Gao et al. 2016</name>
    <dbReference type="NCBI Taxonomy" id="1737354"/>
    <lineage>
        <taxon>Bacteria</taxon>
        <taxon>Bacillati</taxon>
        <taxon>Bacillota</taxon>
        <taxon>Bacilli</taxon>
        <taxon>Bacillales</taxon>
        <taxon>Paenibacillaceae</taxon>
        <taxon>Paenibacillus</taxon>
    </lineage>
</organism>
<dbReference type="GO" id="GO:0005886">
    <property type="term" value="C:plasma membrane"/>
    <property type="evidence" value="ECO:0007669"/>
    <property type="project" value="UniProtKB-SubCell"/>
</dbReference>
<dbReference type="InterPro" id="IPR036286">
    <property type="entry name" value="LexA/Signal_pep-like_sf"/>
</dbReference>
<evidence type="ECO:0000256" key="7">
    <source>
        <dbReference type="RuleBase" id="RU362042"/>
    </source>
</evidence>
<dbReference type="SUPFAM" id="SSF51306">
    <property type="entry name" value="LexA/Signal peptidase"/>
    <property type="match status" value="1"/>
</dbReference>
<protein>
    <recommendedName>
        <fullName evidence="4 7">Signal peptidase I</fullName>
        <ecNumber evidence="4 7">3.4.21.89</ecNumber>
    </recommendedName>
</protein>
<evidence type="ECO:0000256" key="3">
    <source>
        <dbReference type="ARBA" id="ARBA00009370"/>
    </source>
</evidence>
<dbReference type="EMBL" id="BMHY01000009">
    <property type="protein sequence ID" value="GGG80970.1"/>
    <property type="molecule type" value="Genomic_DNA"/>
</dbReference>
<dbReference type="PROSITE" id="PS00760">
    <property type="entry name" value="SPASE_I_2"/>
    <property type="match status" value="1"/>
</dbReference>
<feature type="active site" evidence="6">
    <location>
        <position position="109"/>
    </location>
</feature>
<reference evidence="10 11" key="1">
    <citation type="journal article" date="2014" name="Int. J. Syst. Evol. Microbiol.">
        <title>Complete genome sequence of Corynebacterium casei LMG S-19264T (=DSM 44701T), isolated from a smear-ripened cheese.</title>
        <authorList>
            <consortium name="US DOE Joint Genome Institute (JGI-PGF)"/>
            <person name="Walter F."/>
            <person name="Albersmeier A."/>
            <person name="Kalinowski J."/>
            <person name="Ruckert C."/>
        </authorList>
    </citation>
    <scope>NUCLEOTIDE SEQUENCE [LARGE SCALE GENOMIC DNA]</scope>
    <source>
        <strain evidence="10 11">CGMCC 1.15286</strain>
    </source>
</reference>
<evidence type="ECO:0000256" key="8">
    <source>
        <dbReference type="SAM" id="MobiDB-lite"/>
    </source>
</evidence>
<dbReference type="PRINTS" id="PR00727">
    <property type="entry name" value="LEADERPTASE"/>
</dbReference>
<dbReference type="RefSeq" id="WP_188891230.1">
    <property type="nucleotide sequence ID" value="NZ_BMHY01000009.1"/>
</dbReference>
<comment type="catalytic activity">
    <reaction evidence="1 7">
        <text>Cleavage of hydrophobic, N-terminal signal or leader sequences from secreted and periplasmic proteins.</text>
        <dbReference type="EC" id="3.4.21.89"/>
    </reaction>
</comment>
<proteinExistence type="inferred from homology"/>
<keyword evidence="5 7" id="KW-0378">Hydrolase</keyword>
<evidence type="ECO:0000256" key="1">
    <source>
        <dbReference type="ARBA" id="ARBA00000677"/>
    </source>
</evidence>
<dbReference type="AlphaFoldDB" id="A0A917HIU9"/>
<accession>A0A917HIU9</accession>
<feature type="transmembrane region" description="Helical" evidence="7">
    <location>
        <begin position="42"/>
        <end position="63"/>
    </location>
</feature>
<dbReference type="GO" id="GO:0006465">
    <property type="term" value="P:signal peptide processing"/>
    <property type="evidence" value="ECO:0007669"/>
    <property type="project" value="InterPro"/>
</dbReference>
<dbReference type="PANTHER" id="PTHR43390:SF1">
    <property type="entry name" value="CHLOROPLAST PROCESSING PEPTIDASE"/>
    <property type="match status" value="1"/>
</dbReference>
<dbReference type="NCBIfam" id="TIGR02227">
    <property type="entry name" value="sigpep_I_bact"/>
    <property type="match status" value="1"/>
</dbReference>
<dbReference type="InterPro" id="IPR019757">
    <property type="entry name" value="Pept_S26A_signal_pept_1_Lys-AS"/>
</dbReference>
<dbReference type="InterPro" id="IPR019533">
    <property type="entry name" value="Peptidase_S26"/>
</dbReference>
<gene>
    <name evidence="10" type="primary">sipU</name>
    <name evidence="10" type="ORF">GCM10010918_42730</name>
</gene>
<comment type="subcellular location">
    <subcellularLocation>
        <location evidence="2">Cell membrane</location>
        <topology evidence="2">Single-pass type II membrane protein</topology>
    </subcellularLocation>
    <subcellularLocation>
        <location evidence="7">Membrane</location>
        <topology evidence="7">Single-pass type II membrane protein</topology>
    </subcellularLocation>
</comment>
<evidence type="ECO:0000313" key="11">
    <source>
        <dbReference type="Proteomes" id="UP000600247"/>
    </source>
</evidence>
<keyword evidence="7" id="KW-0645">Protease</keyword>
<comment type="caution">
    <text evidence="10">The sequence shown here is derived from an EMBL/GenBank/DDBJ whole genome shotgun (WGS) entry which is preliminary data.</text>
</comment>
<evidence type="ECO:0000256" key="4">
    <source>
        <dbReference type="ARBA" id="ARBA00013208"/>
    </source>
</evidence>
<dbReference type="PANTHER" id="PTHR43390">
    <property type="entry name" value="SIGNAL PEPTIDASE I"/>
    <property type="match status" value="1"/>
</dbReference>
<keyword evidence="7" id="KW-0472">Membrane</keyword>
<dbReference type="EC" id="3.4.21.89" evidence="4 7"/>